<dbReference type="AlphaFoldDB" id="M8AJU3"/>
<feature type="compositionally biased region" description="Polar residues" evidence="1">
    <location>
        <begin position="130"/>
        <end position="154"/>
    </location>
</feature>
<evidence type="ECO:0000256" key="2">
    <source>
        <dbReference type="SAM" id="SignalP"/>
    </source>
</evidence>
<dbReference type="EMBL" id="KD101609">
    <property type="protein sequence ID" value="EMS61054.1"/>
    <property type="molecule type" value="Genomic_DNA"/>
</dbReference>
<feature type="compositionally biased region" description="Low complexity" evidence="1">
    <location>
        <begin position="169"/>
        <end position="182"/>
    </location>
</feature>
<evidence type="ECO:0000313" key="3">
    <source>
        <dbReference type="EMBL" id="EMS61054.1"/>
    </source>
</evidence>
<reference evidence="3" key="1">
    <citation type="journal article" date="2013" name="Nature">
        <title>Draft genome of the wheat A-genome progenitor Triticum urartu.</title>
        <authorList>
            <person name="Ling H.Q."/>
            <person name="Zhao S."/>
            <person name="Liu D."/>
            <person name="Wang J."/>
            <person name="Sun H."/>
            <person name="Zhang C."/>
            <person name="Fan H."/>
            <person name="Li D."/>
            <person name="Dong L."/>
            <person name="Tao Y."/>
            <person name="Gao C."/>
            <person name="Wu H."/>
            <person name="Li Y."/>
            <person name="Cui Y."/>
            <person name="Guo X."/>
            <person name="Zheng S."/>
            <person name="Wang B."/>
            <person name="Yu K."/>
            <person name="Liang Q."/>
            <person name="Yang W."/>
            <person name="Lou X."/>
            <person name="Chen J."/>
            <person name="Feng M."/>
            <person name="Jian J."/>
            <person name="Zhang X."/>
            <person name="Luo G."/>
            <person name="Jiang Y."/>
            <person name="Liu J."/>
            <person name="Wang Z."/>
            <person name="Sha Y."/>
            <person name="Zhang B."/>
            <person name="Wu H."/>
            <person name="Tang D."/>
            <person name="Shen Q."/>
            <person name="Xue P."/>
            <person name="Zou S."/>
            <person name="Wang X."/>
            <person name="Liu X."/>
            <person name="Wang F."/>
            <person name="Yang Y."/>
            <person name="An X."/>
            <person name="Dong Z."/>
            <person name="Zhang K."/>
            <person name="Zhang X."/>
            <person name="Luo M.C."/>
            <person name="Dvorak J."/>
            <person name="Tong Y."/>
            <person name="Wang J."/>
            <person name="Yang H."/>
            <person name="Li Z."/>
            <person name="Wang D."/>
            <person name="Zhang A."/>
            <person name="Wang J."/>
        </authorList>
    </citation>
    <scope>NUCLEOTIDE SEQUENCE</scope>
</reference>
<protein>
    <submittedName>
        <fullName evidence="3">Uncharacterized protein</fullName>
    </submittedName>
</protein>
<name>M8AJU3_TRIUA</name>
<organism evidence="3">
    <name type="scientific">Triticum urartu</name>
    <name type="common">Red wild einkorn</name>
    <name type="synonym">Crithodium urartu</name>
    <dbReference type="NCBI Taxonomy" id="4572"/>
    <lineage>
        <taxon>Eukaryota</taxon>
        <taxon>Viridiplantae</taxon>
        <taxon>Streptophyta</taxon>
        <taxon>Embryophyta</taxon>
        <taxon>Tracheophyta</taxon>
        <taxon>Spermatophyta</taxon>
        <taxon>Magnoliopsida</taxon>
        <taxon>Liliopsida</taxon>
        <taxon>Poales</taxon>
        <taxon>Poaceae</taxon>
        <taxon>BOP clade</taxon>
        <taxon>Pooideae</taxon>
        <taxon>Triticodae</taxon>
        <taxon>Triticeae</taxon>
        <taxon>Triticinae</taxon>
        <taxon>Triticum</taxon>
    </lineage>
</organism>
<feature type="signal peptide" evidence="2">
    <location>
        <begin position="1"/>
        <end position="17"/>
    </location>
</feature>
<accession>M8AJU3</accession>
<gene>
    <name evidence="3" type="ORF">TRIUR3_32403</name>
</gene>
<feature type="chain" id="PRO_5009706874" evidence="2">
    <location>
        <begin position="18"/>
        <end position="229"/>
    </location>
</feature>
<evidence type="ECO:0000256" key="1">
    <source>
        <dbReference type="SAM" id="MobiDB-lite"/>
    </source>
</evidence>
<feature type="region of interest" description="Disordered" evidence="1">
    <location>
        <begin position="130"/>
        <end position="182"/>
    </location>
</feature>
<keyword evidence="2" id="KW-0732">Signal</keyword>
<sequence length="229" mass="25596">MACLPCLLPLLPVRCAALGLLSRRSASPRRQRAPLALLFTKPPAPSPFRKSSYDRALDSWEALLLPWVSVKNETTMPPPHHGVVPLFVVVVTATPLLAAKTAWCCLVLVRKVPHRNIFTVDYVLLSRPEPSSTRDAMAPSINTNVNDYHQSGQPACQVRRRSPPEGLPSTRTSSSPWVSSSSTMNPEVFGSVKSNNDCAQLPTTPNVYENEYHYHRRDRENLYRRTRSV</sequence>
<proteinExistence type="predicted"/>